<dbReference type="GO" id="GO:0043541">
    <property type="term" value="C:UDP-N-acetylglucosamine transferase complex"/>
    <property type="evidence" value="ECO:0007669"/>
    <property type="project" value="TreeGrafter"/>
</dbReference>
<evidence type="ECO:0000313" key="4">
    <source>
        <dbReference type="Proteomes" id="UP001472866"/>
    </source>
</evidence>
<dbReference type="SUPFAM" id="SSF53756">
    <property type="entry name" value="UDP-Glycosyltransferase/glycogen phosphorylase"/>
    <property type="match status" value="1"/>
</dbReference>
<evidence type="ECO:0000256" key="1">
    <source>
        <dbReference type="SAM" id="MobiDB-lite"/>
    </source>
</evidence>
<evidence type="ECO:0000313" key="3">
    <source>
        <dbReference type="EMBL" id="WZN65317.1"/>
    </source>
</evidence>
<organism evidence="3 4">
    <name type="scientific">Chloropicon roscoffensis</name>
    <dbReference type="NCBI Taxonomy" id="1461544"/>
    <lineage>
        <taxon>Eukaryota</taxon>
        <taxon>Viridiplantae</taxon>
        <taxon>Chlorophyta</taxon>
        <taxon>Chloropicophyceae</taxon>
        <taxon>Chloropicales</taxon>
        <taxon>Chloropicaceae</taxon>
        <taxon>Chloropicon</taxon>
    </lineage>
</organism>
<feature type="region of interest" description="Disordered" evidence="1">
    <location>
        <begin position="1"/>
        <end position="48"/>
    </location>
</feature>
<dbReference type="Gene3D" id="3.40.50.2000">
    <property type="entry name" value="Glycogen Phosphorylase B"/>
    <property type="match status" value="1"/>
</dbReference>
<sequence>MAIMGTRSRRRGTRLHSVDAEPTTSRGVGPEKKPVKKKKKGKGKGTTVSSCVHEVDSDSGFVSLAKGTKRRKRCFVTVGTTKFEDLVKGMDTEVVLEALMSAGYTNLVLQIGRGQYEPTGVLKPKTTTKKNKGRRKKDTKKSKTTAGLQVEYFGLAPTLAPLLGEADLVISHAGAGSLFEALNAQRRVIAVPNPTLMGNHQEELASHLAGSGYLLHATVDPDSIARAVLESETKRLAKYEPGDASGIVGKIDAVVGFAK</sequence>
<dbReference type="InterPro" id="IPR052474">
    <property type="entry name" value="UDP-GlcNAc_transferase"/>
</dbReference>
<feature type="compositionally biased region" description="Basic residues" evidence="1">
    <location>
        <begin position="34"/>
        <end position="43"/>
    </location>
</feature>
<protein>
    <submittedName>
        <fullName evidence="3">Subunit ALG13 of UDP-N-acetylglucosamine transferase</fullName>
    </submittedName>
</protein>
<dbReference type="PANTHER" id="PTHR47043:SF1">
    <property type="entry name" value="UDP-N-ACETYLGLUCOSAMINE TRANSFERASE SUBUNIT ALG13"/>
    <property type="match status" value="1"/>
</dbReference>
<evidence type="ECO:0000259" key="2">
    <source>
        <dbReference type="Pfam" id="PF04101"/>
    </source>
</evidence>
<dbReference type="EMBL" id="CP151511">
    <property type="protein sequence ID" value="WZN65317.1"/>
    <property type="molecule type" value="Genomic_DNA"/>
</dbReference>
<reference evidence="3 4" key="1">
    <citation type="submission" date="2024-03" db="EMBL/GenBank/DDBJ databases">
        <title>Complete genome sequence of the green alga Chloropicon roscoffensis RCC1871.</title>
        <authorList>
            <person name="Lemieux C."/>
            <person name="Pombert J.-F."/>
            <person name="Otis C."/>
            <person name="Turmel M."/>
        </authorList>
    </citation>
    <scope>NUCLEOTIDE SEQUENCE [LARGE SCALE GENOMIC DNA]</scope>
    <source>
        <strain evidence="3 4">RCC1871</strain>
    </source>
</reference>
<proteinExistence type="predicted"/>
<name>A0AAX4PFY9_9CHLO</name>
<dbReference type="InterPro" id="IPR007235">
    <property type="entry name" value="Glyco_trans_28_C"/>
</dbReference>
<feature type="compositionally biased region" description="Basic residues" evidence="1">
    <location>
        <begin position="126"/>
        <end position="143"/>
    </location>
</feature>
<feature type="region of interest" description="Disordered" evidence="1">
    <location>
        <begin position="120"/>
        <end position="143"/>
    </location>
</feature>
<gene>
    <name evidence="3" type="ORF">HKI87_11g68740</name>
</gene>
<feature type="domain" description="Glycosyl transferase family 28 C-terminal" evidence="2">
    <location>
        <begin position="74"/>
        <end position="245"/>
    </location>
</feature>
<keyword evidence="4" id="KW-1185">Reference proteome</keyword>
<dbReference type="GO" id="GO:0016758">
    <property type="term" value="F:hexosyltransferase activity"/>
    <property type="evidence" value="ECO:0007669"/>
    <property type="project" value="InterPro"/>
</dbReference>
<dbReference type="GO" id="GO:0006488">
    <property type="term" value="P:dolichol-linked oligosaccharide biosynthetic process"/>
    <property type="evidence" value="ECO:0007669"/>
    <property type="project" value="TreeGrafter"/>
</dbReference>
<dbReference type="PANTHER" id="PTHR47043">
    <property type="entry name" value="UDP-N-ACETYLGLUCOSAMINE TRANSFERASE SUBUNIT ALG13"/>
    <property type="match status" value="1"/>
</dbReference>
<accession>A0AAX4PFY9</accession>
<dbReference type="Proteomes" id="UP001472866">
    <property type="component" value="Chromosome 11"/>
</dbReference>
<dbReference type="Pfam" id="PF04101">
    <property type="entry name" value="Glyco_tran_28_C"/>
    <property type="match status" value="1"/>
</dbReference>
<keyword evidence="3" id="KW-0808">Transferase</keyword>
<dbReference type="AlphaFoldDB" id="A0AAX4PFY9"/>